<evidence type="ECO:0000313" key="4">
    <source>
        <dbReference type="Proteomes" id="UP000480854"/>
    </source>
</evidence>
<dbReference type="GO" id="GO:0004803">
    <property type="term" value="F:transposase activity"/>
    <property type="evidence" value="ECO:0007669"/>
    <property type="project" value="InterPro"/>
</dbReference>
<comment type="caution">
    <text evidence="3">The sequence shown here is derived from an EMBL/GenBank/DDBJ whole genome shotgun (WGS) entry which is preliminary data.</text>
</comment>
<gene>
    <name evidence="3" type="ORF">DS843_20815</name>
</gene>
<dbReference type="OrthoDB" id="8261795at2"/>
<dbReference type="Pfam" id="PF01548">
    <property type="entry name" value="DEDD_Tnp_IS110"/>
    <property type="match status" value="1"/>
</dbReference>
<dbReference type="Proteomes" id="UP000480854">
    <property type="component" value="Unassembled WGS sequence"/>
</dbReference>
<dbReference type="Pfam" id="PF02371">
    <property type="entry name" value="Transposase_20"/>
    <property type="match status" value="1"/>
</dbReference>
<dbReference type="InterPro" id="IPR002525">
    <property type="entry name" value="Transp_IS110-like_N"/>
</dbReference>
<reference evidence="3 4" key="1">
    <citation type="submission" date="2018-07" db="EMBL/GenBank/DDBJ databases">
        <title>Genome sequence of Azospirillum sp. ATCC 49961.</title>
        <authorList>
            <person name="Sant'Anna F.H."/>
            <person name="Baldani J.I."/>
            <person name="Zilli J.E."/>
            <person name="Reis V.M."/>
            <person name="Hartmann A."/>
            <person name="Cruz L."/>
            <person name="de Souza E.M."/>
            <person name="de Oliveira Pedrosa F."/>
            <person name="Passaglia L.M.P."/>
        </authorList>
    </citation>
    <scope>NUCLEOTIDE SEQUENCE [LARGE SCALE GENOMIC DNA]</scope>
    <source>
        <strain evidence="3 4">ATCC 49961</strain>
    </source>
</reference>
<sequence>MTFVGIDIGAEAHAAAAVNDQGSTVCKPFRFTADQAGHAALFTELERLAPVQLVVLEATGHYWKNLAAALVARGLPVAVLNPLQSARFQQEALVRTKTDALDALGLARLGQQKRPLPATLPDHATEQLRELIRHRDRLVQDCGDRVRQLHRLLDLTFPEFKQHVALLDTALALTILKAFPTAADIAAAKQTVAAQSGDVYRVRIRHACEDLALWRARLLTIDTMVEALLEDHQVARLLTSIEGIGTTTAARLVAELDDPARFRSPEALASYIGLVPALKHSGKQTPKRAGLSPIGKAALRRALWMPTVHAVHASPWLRAFYDGLRARGKPGKVALIAAMRKLMVAIWTVAKQRRAWSPSPPQETTA</sequence>
<dbReference type="RefSeq" id="WP_149470760.1">
    <property type="nucleotide sequence ID" value="NZ_QOKW01000018.1"/>
</dbReference>
<evidence type="ECO:0000259" key="1">
    <source>
        <dbReference type="Pfam" id="PF01548"/>
    </source>
</evidence>
<dbReference type="EMBL" id="QOKW01000018">
    <property type="protein sequence ID" value="KAA0678293.1"/>
    <property type="molecule type" value="Genomic_DNA"/>
</dbReference>
<keyword evidence="4" id="KW-1185">Reference proteome</keyword>
<dbReference type="NCBIfam" id="NF033542">
    <property type="entry name" value="transpos_IS110"/>
    <property type="match status" value="1"/>
</dbReference>
<dbReference type="InterPro" id="IPR047650">
    <property type="entry name" value="Transpos_IS110"/>
</dbReference>
<accession>A0A9W7NGV4</accession>
<proteinExistence type="predicted"/>
<feature type="domain" description="Transposase IS116/IS110/IS902 C-terminal" evidence="2">
    <location>
        <begin position="235"/>
        <end position="321"/>
    </location>
</feature>
<evidence type="ECO:0000259" key="2">
    <source>
        <dbReference type="Pfam" id="PF02371"/>
    </source>
</evidence>
<dbReference type="PANTHER" id="PTHR33055:SF13">
    <property type="entry name" value="TRANSPOSASE"/>
    <property type="match status" value="1"/>
</dbReference>
<protein>
    <submittedName>
        <fullName evidence="3">IS110 family transposase</fullName>
    </submittedName>
</protein>
<dbReference type="AlphaFoldDB" id="A0A9W7NGV4"/>
<evidence type="ECO:0000313" key="3">
    <source>
        <dbReference type="EMBL" id="KAA0678293.1"/>
    </source>
</evidence>
<dbReference type="GO" id="GO:0006313">
    <property type="term" value="P:DNA transposition"/>
    <property type="evidence" value="ECO:0007669"/>
    <property type="project" value="InterPro"/>
</dbReference>
<dbReference type="GO" id="GO:0003677">
    <property type="term" value="F:DNA binding"/>
    <property type="evidence" value="ECO:0007669"/>
    <property type="project" value="InterPro"/>
</dbReference>
<dbReference type="InterPro" id="IPR003346">
    <property type="entry name" value="Transposase_20"/>
</dbReference>
<name>A0A9W7NGV4_9PROT</name>
<organism evidence="3 4">
    <name type="scientific">Roseomonas genomospecies 6</name>
    <dbReference type="NCBI Taxonomy" id="214106"/>
    <lineage>
        <taxon>Bacteria</taxon>
        <taxon>Pseudomonadati</taxon>
        <taxon>Pseudomonadota</taxon>
        <taxon>Alphaproteobacteria</taxon>
        <taxon>Acetobacterales</taxon>
        <taxon>Roseomonadaceae</taxon>
        <taxon>Roseomonas</taxon>
    </lineage>
</organism>
<feature type="domain" description="Transposase IS110-like N-terminal" evidence="1">
    <location>
        <begin position="4"/>
        <end position="158"/>
    </location>
</feature>
<dbReference type="PANTHER" id="PTHR33055">
    <property type="entry name" value="TRANSPOSASE FOR INSERTION SEQUENCE ELEMENT IS1111A"/>
    <property type="match status" value="1"/>
</dbReference>